<keyword evidence="2" id="KW-0812">Transmembrane</keyword>
<evidence type="ECO:0000313" key="3">
    <source>
        <dbReference type="EMBL" id="TDF94100.1"/>
    </source>
</evidence>
<proteinExistence type="predicted"/>
<dbReference type="OrthoDB" id="2664992at2"/>
<feature type="compositionally biased region" description="Polar residues" evidence="1">
    <location>
        <begin position="1"/>
        <end position="11"/>
    </location>
</feature>
<accession>A0A4R5KIK5</accession>
<feature type="region of interest" description="Disordered" evidence="1">
    <location>
        <begin position="1"/>
        <end position="38"/>
    </location>
</feature>
<name>A0A4R5KIK5_9BACL</name>
<evidence type="ECO:0000256" key="1">
    <source>
        <dbReference type="SAM" id="MobiDB-lite"/>
    </source>
</evidence>
<evidence type="ECO:0000256" key="2">
    <source>
        <dbReference type="SAM" id="Phobius"/>
    </source>
</evidence>
<evidence type="ECO:0000313" key="4">
    <source>
        <dbReference type="Proteomes" id="UP000295636"/>
    </source>
</evidence>
<sequence length="72" mass="8006">MKAHPNHSQPEPSHANKPADRMYPESTKPEDDPMERKDAGAVPAPIRYFAYFLLGSAVLTLLIVIILQFVSS</sequence>
<keyword evidence="4" id="KW-1185">Reference proteome</keyword>
<dbReference type="EMBL" id="SMRT01000014">
    <property type="protein sequence ID" value="TDF94100.1"/>
    <property type="molecule type" value="Genomic_DNA"/>
</dbReference>
<organism evidence="3 4">
    <name type="scientific">Paenibacillus piri</name>
    <dbReference type="NCBI Taxonomy" id="2547395"/>
    <lineage>
        <taxon>Bacteria</taxon>
        <taxon>Bacillati</taxon>
        <taxon>Bacillota</taxon>
        <taxon>Bacilli</taxon>
        <taxon>Bacillales</taxon>
        <taxon>Paenibacillaceae</taxon>
        <taxon>Paenibacillus</taxon>
    </lineage>
</organism>
<gene>
    <name evidence="3" type="ORF">E1757_24725</name>
</gene>
<protein>
    <submittedName>
        <fullName evidence="3">Uncharacterized protein</fullName>
    </submittedName>
</protein>
<feature type="compositionally biased region" description="Basic and acidic residues" evidence="1">
    <location>
        <begin position="17"/>
        <end position="38"/>
    </location>
</feature>
<dbReference type="Proteomes" id="UP000295636">
    <property type="component" value="Unassembled WGS sequence"/>
</dbReference>
<keyword evidence="2" id="KW-1133">Transmembrane helix</keyword>
<comment type="caution">
    <text evidence="3">The sequence shown here is derived from an EMBL/GenBank/DDBJ whole genome shotgun (WGS) entry which is preliminary data.</text>
</comment>
<reference evidence="3 4" key="1">
    <citation type="submission" date="2019-03" db="EMBL/GenBank/DDBJ databases">
        <title>This is whole genome sequence of Paenibacillus sp MS74 strain.</title>
        <authorList>
            <person name="Trinh H.N."/>
        </authorList>
    </citation>
    <scope>NUCLEOTIDE SEQUENCE [LARGE SCALE GENOMIC DNA]</scope>
    <source>
        <strain evidence="3 4">MS74</strain>
    </source>
</reference>
<keyword evidence="2" id="KW-0472">Membrane</keyword>
<dbReference type="AlphaFoldDB" id="A0A4R5KIK5"/>
<dbReference type="RefSeq" id="WP_133233210.1">
    <property type="nucleotide sequence ID" value="NZ_SMRT01000014.1"/>
</dbReference>
<feature type="transmembrane region" description="Helical" evidence="2">
    <location>
        <begin position="48"/>
        <end position="70"/>
    </location>
</feature>